<sequence length="367" mass="38926">MHGAHTEPSIASAVSGPLSVLRLAKSSPLSMWISAMCTLTAYACAGNREVRQLACSNIQRAISSNLQSVSWVAGAFHRVLFPLMDMLLRADLLADSAMEDTHARCISMLTMFFLHNAGGLQGADGSSTAQAVSPPLKTAQIKVGEGDEATGLLATTEQSEMLPPPLNQIWLRLIGILSVYMHTSQLASESRVAISPQAERRMSDVASGTDAAERRHGHLGVLGEMAEESTKNCMLVLESMGIFGNVDNDHAGSTLWQQSWERLDKVNPQLRGRIFPPAKPNDVASMSSSPPNVANAPQNVPAENLKADHVPSVDSSVDNAQTDVLAAASPDKHAPAAGHADGVQQAAQSPPAPAKKKHSKQSIIIVT</sequence>
<gene>
    <name evidence="1" type="primary">GEA2_2</name>
    <name evidence="1" type="ORF">IWW38_004915</name>
</gene>
<reference evidence="1" key="1">
    <citation type="submission" date="2022-07" db="EMBL/GenBank/DDBJ databases">
        <title>Phylogenomic reconstructions and comparative analyses of Kickxellomycotina fungi.</title>
        <authorList>
            <person name="Reynolds N.K."/>
            <person name="Stajich J.E."/>
            <person name="Barry K."/>
            <person name="Grigoriev I.V."/>
            <person name="Crous P."/>
            <person name="Smith M.E."/>
        </authorList>
    </citation>
    <scope>NUCLEOTIDE SEQUENCE</scope>
    <source>
        <strain evidence="1">CBS 190363</strain>
    </source>
</reference>
<keyword evidence="2" id="KW-1185">Reference proteome</keyword>
<evidence type="ECO:0000313" key="2">
    <source>
        <dbReference type="Proteomes" id="UP001139981"/>
    </source>
</evidence>
<proteinExistence type="predicted"/>
<dbReference type="EMBL" id="JANBVB010002011">
    <property type="protein sequence ID" value="KAJ2888567.1"/>
    <property type="molecule type" value="Genomic_DNA"/>
</dbReference>
<accession>A0ACC1LXE9</accession>
<comment type="caution">
    <text evidence="1">The sequence shown here is derived from an EMBL/GenBank/DDBJ whole genome shotgun (WGS) entry which is preliminary data.</text>
</comment>
<protein>
    <submittedName>
        <fullName evidence="1">GDP/GTP exchange factor for ARF</fullName>
    </submittedName>
</protein>
<dbReference type="Proteomes" id="UP001139981">
    <property type="component" value="Unassembled WGS sequence"/>
</dbReference>
<evidence type="ECO:0000313" key="1">
    <source>
        <dbReference type="EMBL" id="KAJ2888567.1"/>
    </source>
</evidence>
<organism evidence="1 2">
    <name type="scientific">Coemansia aciculifera</name>
    <dbReference type="NCBI Taxonomy" id="417176"/>
    <lineage>
        <taxon>Eukaryota</taxon>
        <taxon>Fungi</taxon>
        <taxon>Fungi incertae sedis</taxon>
        <taxon>Zoopagomycota</taxon>
        <taxon>Kickxellomycotina</taxon>
        <taxon>Kickxellomycetes</taxon>
        <taxon>Kickxellales</taxon>
        <taxon>Kickxellaceae</taxon>
        <taxon>Coemansia</taxon>
    </lineage>
</organism>
<name>A0ACC1LXE9_9FUNG</name>